<dbReference type="Gene3D" id="3.20.20.60">
    <property type="entry name" value="Phosphoenolpyruvate-binding domains"/>
    <property type="match status" value="1"/>
</dbReference>
<feature type="domain" description="Pyruvate kinase C-terminal" evidence="17">
    <location>
        <begin position="514"/>
        <end position="626"/>
    </location>
</feature>
<dbReference type="InterPro" id="IPR036918">
    <property type="entry name" value="Pyrv_Knase_C_sf"/>
</dbReference>
<evidence type="ECO:0000313" key="19">
    <source>
        <dbReference type="Proteomes" id="UP001244341"/>
    </source>
</evidence>
<evidence type="ECO:0000256" key="12">
    <source>
        <dbReference type="ARBA" id="ARBA00023317"/>
    </source>
</evidence>
<keyword evidence="6" id="KW-0479">Metal-binding</keyword>
<evidence type="ECO:0000256" key="14">
    <source>
        <dbReference type="RuleBase" id="RU000504"/>
    </source>
</evidence>
<dbReference type="Pfam" id="PF00224">
    <property type="entry name" value="PK"/>
    <property type="match status" value="1"/>
</dbReference>
<keyword evidence="12" id="KW-0670">Pyruvate</keyword>
<keyword evidence="7" id="KW-0547">Nucleotide-binding</keyword>
<feature type="region of interest" description="Disordered" evidence="15">
    <location>
        <begin position="409"/>
        <end position="452"/>
    </location>
</feature>
<dbReference type="Gene3D" id="3.40.1380.20">
    <property type="entry name" value="Pyruvate kinase, C-terminal domain"/>
    <property type="match status" value="1"/>
</dbReference>
<comment type="cofactor">
    <cofactor evidence="1">
        <name>K(+)</name>
        <dbReference type="ChEBI" id="CHEBI:29103"/>
    </cofactor>
</comment>
<dbReference type="SUPFAM" id="SSF50800">
    <property type="entry name" value="PK beta-barrel domain-like"/>
    <property type="match status" value="1"/>
</dbReference>
<dbReference type="PANTHER" id="PTHR11817">
    <property type="entry name" value="PYRUVATE KINASE"/>
    <property type="match status" value="1"/>
</dbReference>
<reference evidence="18 19" key="1">
    <citation type="submission" date="2023-05" db="EMBL/GenBank/DDBJ databases">
        <title>A 100% complete, gapless, phased diploid assembly of the Scenedesmus obliquus UTEX 3031 genome.</title>
        <authorList>
            <person name="Biondi T.C."/>
            <person name="Hanschen E.R."/>
            <person name="Kwon T."/>
            <person name="Eng W."/>
            <person name="Kruse C.P.S."/>
            <person name="Koehler S.I."/>
            <person name="Kunde Y."/>
            <person name="Gleasner C.D."/>
            <person name="You Mak K.T."/>
            <person name="Polle J."/>
            <person name="Hovde B.T."/>
            <person name="Starkenburg S.R."/>
        </authorList>
    </citation>
    <scope>NUCLEOTIDE SEQUENCE [LARGE SCALE GENOMIC DNA]</scope>
    <source>
        <strain evidence="18 19">DOE0152z</strain>
    </source>
</reference>
<evidence type="ECO:0000256" key="5">
    <source>
        <dbReference type="ARBA" id="ARBA00022679"/>
    </source>
</evidence>
<name>A0ABY8U7U2_TETOB</name>
<comment type="catalytic activity">
    <reaction evidence="13 14">
        <text>pyruvate + ATP = phosphoenolpyruvate + ADP + H(+)</text>
        <dbReference type="Rhea" id="RHEA:18157"/>
        <dbReference type="ChEBI" id="CHEBI:15361"/>
        <dbReference type="ChEBI" id="CHEBI:15378"/>
        <dbReference type="ChEBI" id="CHEBI:30616"/>
        <dbReference type="ChEBI" id="CHEBI:58702"/>
        <dbReference type="ChEBI" id="CHEBI:456216"/>
        <dbReference type="EC" id="2.7.1.40"/>
    </reaction>
</comment>
<dbReference type="Proteomes" id="UP001244341">
    <property type="component" value="Chromosome 8b"/>
</dbReference>
<evidence type="ECO:0000256" key="1">
    <source>
        <dbReference type="ARBA" id="ARBA00001958"/>
    </source>
</evidence>
<accession>A0ABY8U7U2</accession>
<comment type="similarity">
    <text evidence="3 14">Belongs to the pyruvate kinase family.</text>
</comment>
<dbReference type="InterPro" id="IPR001697">
    <property type="entry name" value="Pyr_Knase"/>
</dbReference>
<keyword evidence="8 14" id="KW-0418">Kinase</keyword>
<organism evidence="18 19">
    <name type="scientific">Tetradesmus obliquus</name>
    <name type="common">Green alga</name>
    <name type="synonym">Acutodesmus obliquus</name>
    <dbReference type="NCBI Taxonomy" id="3088"/>
    <lineage>
        <taxon>Eukaryota</taxon>
        <taxon>Viridiplantae</taxon>
        <taxon>Chlorophyta</taxon>
        <taxon>core chlorophytes</taxon>
        <taxon>Chlorophyceae</taxon>
        <taxon>CS clade</taxon>
        <taxon>Sphaeropleales</taxon>
        <taxon>Scenedesmaceae</taxon>
        <taxon>Tetradesmus</taxon>
    </lineage>
</organism>
<dbReference type="SUPFAM" id="SSF52935">
    <property type="entry name" value="PK C-terminal domain-like"/>
    <property type="match status" value="1"/>
</dbReference>
<dbReference type="InterPro" id="IPR011037">
    <property type="entry name" value="Pyrv_Knase-like_insert_dom_sf"/>
</dbReference>
<sequence>MKSKTHFLQDLNLNSILEPADPQDKNYCATKVVGTIGPACQAVDKQVAMLEAGMSAARFDLTWGPIEYHRRSLDNLQTAMKKTRRLCAIMLDTLGREVMIRRPFRIEADGWPNQAGQEISVAMGQTLTLTTRDVECSDTVLPVTYTKFAGMMEPGDTLYVGRYLVSGADSASLYLEVVEVVDEHDVVCVAKNEALLDGLLTVFHVERSSDELLNLQNDLPLLSEYDKECIISLAQDYEIDFISLSYTRSVDDVVEARAFLDAVGLANTKIMAKLESRQSLLNFKGILNEADGIIISRGNLGLDCLPEKMALVQKTLIQSCNLVGKPVLITRVVDTMAVSPRPTRAEATDVANAVLDGVDGILLGQETLRGFFPIESVQTLVSIARQAEKVFDHHYHFDHLLDTAYEVEEGYGMPGGSPEDASPGSSQGDLSELDPEGAAAGGGRRAPRRIPSNESFSSLSLAIKAMTRFGPSSYGNLQAMTRFGPSSYGNLQGMSKNDSSGKLYHGSPYISKLESISSSAVRAADKVGASLIVVYTHTGRTAQLVAKYRPPMPILTLVVPRLVSDTLKWKLEGRHNARQCLLTRGLLPMLATPQPHGDAVLGEAISAASRLGIVGPNNHVVAVQRIHEDFCVKIVSVDSCGAGIKRAINLDVTEHGCLTTVSASGAAEAVDNHEHDHDLGHMVTTTSELDEEAAARVVAELKANGRL</sequence>
<evidence type="ECO:0000256" key="10">
    <source>
        <dbReference type="ARBA" id="ARBA00022842"/>
    </source>
</evidence>
<dbReference type="InterPro" id="IPR015813">
    <property type="entry name" value="Pyrv/PenolPyrv_kinase-like_dom"/>
</dbReference>
<evidence type="ECO:0000256" key="2">
    <source>
        <dbReference type="ARBA" id="ARBA00004997"/>
    </source>
</evidence>
<evidence type="ECO:0000256" key="13">
    <source>
        <dbReference type="ARBA" id="ARBA00048152"/>
    </source>
</evidence>
<keyword evidence="5 14" id="KW-0808">Transferase</keyword>
<evidence type="ECO:0000256" key="4">
    <source>
        <dbReference type="ARBA" id="ARBA00012142"/>
    </source>
</evidence>
<evidence type="ECO:0000256" key="8">
    <source>
        <dbReference type="ARBA" id="ARBA00022777"/>
    </source>
</evidence>
<evidence type="ECO:0000256" key="6">
    <source>
        <dbReference type="ARBA" id="ARBA00022723"/>
    </source>
</evidence>
<dbReference type="EC" id="2.7.1.40" evidence="4 14"/>
<evidence type="ECO:0000256" key="3">
    <source>
        <dbReference type="ARBA" id="ARBA00008663"/>
    </source>
</evidence>
<dbReference type="InterPro" id="IPR040442">
    <property type="entry name" value="Pyrv_kinase-like_dom_sf"/>
</dbReference>
<protein>
    <recommendedName>
        <fullName evidence="4 14">Pyruvate kinase</fullName>
        <ecNumber evidence="4 14">2.7.1.40</ecNumber>
    </recommendedName>
</protein>
<dbReference type="InterPro" id="IPR015793">
    <property type="entry name" value="Pyrv_Knase_brl"/>
</dbReference>
<dbReference type="InterPro" id="IPR015795">
    <property type="entry name" value="Pyrv_Knase_C"/>
</dbReference>
<proteinExistence type="inferred from homology"/>
<dbReference type="EMBL" id="CP126215">
    <property type="protein sequence ID" value="WIA17512.1"/>
    <property type="molecule type" value="Genomic_DNA"/>
</dbReference>
<evidence type="ECO:0000313" key="18">
    <source>
        <dbReference type="EMBL" id="WIA17512.1"/>
    </source>
</evidence>
<evidence type="ECO:0000256" key="9">
    <source>
        <dbReference type="ARBA" id="ARBA00022840"/>
    </source>
</evidence>
<keyword evidence="11 14" id="KW-0324">Glycolysis</keyword>
<dbReference type="PRINTS" id="PR01050">
    <property type="entry name" value="PYRUVTKNASE"/>
</dbReference>
<dbReference type="SUPFAM" id="SSF51621">
    <property type="entry name" value="Phosphoenolpyruvate/pyruvate domain"/>
    <property type="match status" value="1"/>
</dbReference>
<dbReference type="Gene3D" id="2.40.33.10">
    <property type="entry name" value="PK beta-barrel domain-like"/>
    <property type="match status" value="1"/>
</dbReference>
<keyword evidence="10 14" id="KW-0460">Magnesium</keyword>
<dbReference type="InterPro" id="IPR015806">
    <property type="entry name" value="Pyrv_Knase_insert_dom_sf"/>
</dbReference>
<keyword evidence="19" id="KW-1185">Reference proteome</keyword>
<evidence type="ECO:0000256" key="11">
    <source>
        <dbReference type="ARBA" id="ARBA00023152"/>
    </source>
</evidence>
<gene>
    <name evidence="18" type="ORF">OEZ85_014346</name>
</gene>
<feature type="domain" description="Pyruvate kinase barrel" evidence="16">
    <location>
        <begin position="30"/>
        <end position="377"/>
    </location>
</feature>
<evidence type="ECO:0000259" key="17">
    <source>
        <dbReference type="Pfam" id="PF02887"/>
    </source>
</evidence>
<evidence type="ECO:0000259" key="16">
    <source>
        <dbReference type="Pfam" id="PF00224"/>
    </source>
</evidence>
<evidence type="ECO:0000256" key="7">
    <source>
        <dbReference type="ARBA" id="ARBA00022741"/>
    </source>
</evidence>
<comment type="pathway">
    <text evidence="2 14">Carbohydrate degradation; glycolysis; pyruvate from D-glyceraldehyde 3-phosphate: step 5/5.</text>
</comment>
<keyword evidence="9" id="KW-0067">ATP-binding</keyword>
<evidence type="ECO:0000256" key="15">
    <source>
        <dbReference type="SAM" id="MobiDB-lite"/>
    </source>
</evidence>
<dbReference type="Pfam" id="PF02887">
    <property type="entry name" value="PK_C"/>
    <property type="match status" value="1"/>
</dbReference>